<protein>
    <recommendedName>
        <fullName evidence="1">Methyltransferase type 11 domain-containing protein</fullName>
    </recommendedName>
</protein>
<dbReference type="AlphaFoldDB" id="A0A0K1JFS9"/>
<dbReference type="Gene3D" id="3.40.50.150">
    <property type="entry name" value="Vaccinia Virus protein VP39"/>
    <property type="match status" value="1"/>
</dbReference>
<sequence length="201" mass="21915">MFPAAERQAVHALRVQWRAYALTDLHGDVLDVGAGEGASLGALPHDARVTCLEPNARSVRRLRALTADRPGARVLPAPVEDIPLADASMDAVICSAVLCSASDQDQALRELHRVLRPGGRLVMLEHVAAERGTWMRRGQRLIAPASRWLDRGCDPARDTEAAVQRSAFTVIELRRIAARGPFGLDLPHLHAVLARRPSLNQ</sequence>
<evidence type="ECO:0000259" key="1">
    <source>
        <dbReference type="Pfam" id="PF08241"/>
    </source>
</evidence>
<evidence type="ECO:0000313" key="3">
    <source>
        <dbReference type="Proteomes" id="UP000066480"/>
    </source>
</evidence>
<accession>A0A0K1JFS9</accession>
<keyword evidence="3" id="KW-1185">Reference proteome</keyword>
<dbReference type="InterPro" id="IPR013216">
    <property type="entry name" value="Methyltransf_11"/>
</dbReference>
<feature type="domain" description="Methyltransferase type 11" evidence="1">
    <location>
        <begin position="30"/>
        <end position="123"/>
    </location>
</feature>
<dbReference type="GO" id="GO:0008757">
    <property type="term" value="F:S-adenosylmethionine-dependent methyltransferase activity"/>
    <property type="evidence" value="ECO:0007669"/>
    <property type="project" value="InterPro"/>
</dbReference>
<dbReference type="Proteomes" id="UP000066480">
    <property type="component" value="Chromosome"/>
</dbReference>
<evidence type="ECO:0000313" key="2">
    <source>
        <dbReference type="EMBL" id="AKU15450.1"/>
    </source>
</evidence>
<dbReference type="InterPro" id="IPR029063">
    <property type="entry name" value="SAM-dependent_MTases_sf"/>
</dbReference>
<dbReference type="PANTHER" id="PTHR45036:SF1">
    <property type="entry name" value="METHYLTRANSFERASE LIKE 7A"/>
    <property type="match status" value="1"/>
</dbReference>
<dbReference type="CDD" id="cd02440">
    <property type="entry name" value="AdoMet_MTases"/>
    <property type="match status" value="1"/>
</dbReference>
<dbReference type="PANTHER" id="PTHR45036">
    <property type="entry name" value="METHYLTRANSFERASE LIKE 7B"/>
    <property type="match status" value="1"/>
</dbReference>
<proteinExistence type="predicted"/>
<reference evidence="2 3" key="1">
    <citation type="submission" date="2015-03" db="EMBL/GenBank/DDBJ databases">
        <title>Luteipulveratus halotolerans sp. nov., a novel actinobacterium (Dermacoccaceae) from Sarawak, Malaysia.</title>
        <authorList>
            <person name="Juboi H."/>
            <person name="Basik A."/>
            <person name="Shamsul S.S."/>
            <person name="Arnold P."/>
            <person name="Schmitt E.K."/>
            <person name="Sanglier J.-J."/>
            <person name="Yeo T."/>
        </authorList>
    </citation>
    <scope>NUCLEOTIDE SEQUENCE [LARGE SCALE GENOMIC DNA]</scope>
    <source>
        <strain evidence="2 3">MN07-A0370</strain>
    </source>
</reference>
<gene>
    <name evidence="2" type="ORF">VV02_05505</name>
</gene>
<dbReference type="Pfam" id="PF08241">
    <property type="entry name" value="Methyltransf_11"/>
    <property type="match status" value="1"/>
</dbReference>
<dbReference type="SUPFAM" id="SSF53335">
    <property type="entry name" value="S-adenosyl-L-methionine-dependent methyltransferases"/>
    <property type="match status" value="1"/>
</dbReference>
<dbReference type="EMBL" id="CP011112">
    <property type="protein sequence ID" value="AKU15450.1"/>
    <property type="molecule type" value="Genomic_DNA"/>
</dbReference>
<name>A0A0K1JFS9_9MICO</name>
<organism evidence="2 3">
    <name type="scientific">Luteipulveratus mongoliensis</name>
    <dbReference type="NCBI Taxonomy" id="571913"/>
    <lineage>
        <taxon>Bacteria</taxon>
        <taxon>Bacillati</taxon>
        <taxon>Actinomycetota</taxon>
        <taxon>Actinomycetes</taxon>
        <taxon>Micrococcales</taxon>
        <taxon>Dermacoccaceae</taxon>
        <taxon>Luteipulveratus</taxon>
    </lineage>
</organism>
<dbReference type="KEGG" id="lmoi:VV02_05505"/>
<dbReference type="STRING" id="571913.VV02_05505"/>
<dbReference type="InterPro" id="IPR052356">
    <property type="entry name" value="Thiol_S-MT"/>
</dbReference>